<dbReference type="Proteomes" id="UP000663852">
    <property type="component" value="Unassembled WGS sequence"/>
</dbReference>
<reference evidence="1" key="1">
    <citation type="submission" date="2021-02" db="EMBL/GenBank/DDBJ databases">
        <authorList>
            <person name="Nowell W R."/>
        </authorList>
    </citation>
    <scope>NUCLEOTIDE SEQUENCE</scope>
</reference>
<organism evidence="1 2">
    <name type="scientific">Adineta ricciae</name>
    <name type="common">Rotifer</name>
    <dbReference type="NCBI Taxonomy" id="249248"/>
    <lineage>
        <taxon>Eukaryota</taxon>
        <taxon>Metazoa</taxon>
        <taxon>Spiralia</taxon>
        <taxon>Gnathifera</taxon>
        <taxon>Rotifera</taxon>
        <taxon>Eurotatoria</taxon>
        <taxon>Bdelloidea</taxon>
        <taxon>Adinetida</taxon>
        <taxon>Adinetidae</taxon>
        <taxon>Adineta</taxon>
    </lineage>
</organism>
<accession>A0A814U409</accession>
<evidence type="ECO:0000313" key="2">
    <source>
        <dbReference type="Proteomes" id="UP000663852"/>
    </source>
</evidence>
<proteinExistence type="predicted"/>
<protein>
    <submittedName>
        <fullName evidence="1">Uncharacterized protein</fullName>
    </submittedName>
</protein>
<comment type="caution">
    <text evidence="1">The sequence shown here is derived from an EMBL/GenBank/DDBJ whole genome shotgun (WGS) entry which is preliminary data.</text>
</comment>
<sequence>MSGLRLEIPDDHDYPAADYMIIWLDDHIGQPDQYEVMKKAFTSNIDSRHQTVTNLTNKDYTYLIGAQNPTHIELADIPMLLLAFDNPLTCYDAFEENKDRRIYFITSGTLGKHIIPRLIENHTHLFKDPITKKPYSSMYIFCGNTAHHMDWLMDYVEHLQTFNHEKDLLTRLIRDVAMNFIEQSEYSLKQALARYKQSKKVLNRYLQMNEPCRKDLEHVERRIAAIEKIINPNKSDAYAQTDDISDNTTNDNEEVEDLRLSEAFLTKAASIQRFFLSNPEISMAEWKISDFQPGFVIAWLDANMGQPNNNETSKNELASSANLSCTPANEQFDNINYLIQQTFTDLSNGPVNTLIKDVLRMFTDRQQCIDFVRQSLTVGKKVFLIVSGSIGAPVVRELYRQLTGCIYVFCGDRNAHPWTDEYSQHLEVYDDELGVFANVLSDIGIYYLQKHGEETCSAIDAIRYLHWARQFFYRARRLDGAKREEYIQMVDDAIQERQNSLPNYIEFDDDKMDFTSQEAID</sequence>
<gene>
    <name evidence="1" type="ORF">EDS130_LOCUS23623</name>
</gene>
<evidence type="ECO:0000313" key="1">
    <source>
        <dbReference type="EMBL" id="CAF1169796.1"/>
    </source>
</evidence>
<dbReference type="OrthoDB" id="9993266at2759"/>
<dbReference type="EMBL" id="CAJNOJ010000130">
    <property type="protein sequence ID" value="CAF1169796.1"/>
    <property type="molecule type" value="Genomic_DNA"/>
</dbReference>
<name>A0A814U409_ADIRI</name>
<dbReference type="AlphaFoldDB" id="A0A814U409"/>